<keyword evidence="4" id="KW-0808">Transferase</keyword>
<evidence type="ECO:0000313" key="8">
    <source>
        <dbReference type="Proteomes" id="UP000184245"/>
    </source>
</evidence>
<sequence>MMKSDGTKRETPTLHNQAEKGQIAECVLMPGDPQRARFIAENYLADARLVSEVRGIYAYTGSCRGRKVSVMASGMGAGSMGIYSYELFQFYGVEKIIRVGSAGGLSPHLALRDIVIGTASSTDTGYALQYGLPGTLAPCGDFGLARKAFDYAEKKGLGCRAGMLFSGEAFYYEEEILRKWAQMGALAVEMESAALYMNAAKTHKKALAICTISDLVFSGEKCSVEERQNSFDDMIKMALSIIT</sequence>
<dbReference type="Proteomes" id="UP000184245">
    <property type="component" value="Unassembled WGS sequence"/>
</dbReference>
<keyword evidence="3" id="KW-0328">Glycosyltransferase</keyword>
<dbReference type="GO" id="GO:0004731">
    <property type="term" value="F:purine-nucleoside phosphorylase activity"/>
    <property type="evidence" value="ECO:0007669"/>
    <property type="project" value="InterPro"/>
</dbReference>
<dbReference type="InterPro" id="IPR004402">
    <property type="entry name" value="DeoD-type"/>
</dbReference>
<keyword evidence="8" id="KW-1185">Reference proteome</keyword>
<dbReference type="EMBL" id="FQVI01000003">
    <property type="protein sequence ID" value="SHE63164.1"/>
    <property type="molecule type" value="Genomic_DNA"/>
</dbReference>
<dbReference type="PANTHER" id="PTHR43691:SF11">
    <property type="entry name" value="FI09636P-RELATED"/>
    <property type="match status" value="1"/>
</dbReference>
<evidence type="ECO:0000259" key="6">
    <source>
        <dbReference type="Pfam" id="PF01048"/>
    </source>
</evidence>
<dbReference type="NCBIfam" id="TIGR00107">
    <property type="entry name" value="deoD"/>
    <property type="match status" value="1"/>
</dbReference>
<evidence type="ECO:0000256" key="2">
    <source>
        <dbReference type="ARBA" id="ARBA00021980"/>
    </source>
</evidence>
<proteinExistence type="predicted"/>
<evidence type="ECO:0000313" key="7">
    <source>
        <dbReference type="EMBL" id="SHE63164.1"/>
    </source>
</evidence>
<accession>A0A1M4V2E6</accession>
<dbReference type="GO" id="GO:0006218">
    <property type="term" value="P:uridine catabolic process"/>
    <property type="evidence" value="ECO:0007669"/>
    <property type="project" value="TreeGrafter"/>
</dbReference>
<dbReference type="AlphaFoldDB" id="A0A1M4V2E6"/>
<comment type="catalytic activity">
    <reaction evidence="5">
        <text>uridine + phosphate = alpha-D-ribose 1-phosphate + uracil</text>
        <dbReference type="Rhea" id="RHEA:24388"/>
        <dbReference type="ChEBI" id="CHEBI:16704"/>
        <dbReference type="ChEBI" id="CHEBI:17568"/>
        <dbReference type="ChEBI" id="CHEBI:43474"/>
        <dbReference type="ChEBI" id="CHEBI:57720"/>
        <dbReference type="EC" id="2.4.2.3"/>
    </reaction>
</comment>
<evidence type="ECO:0000256" key="1">
    <source>
        <dbReference type="ARBA" id="ARBA00011888"/>
    </source>
</evidence>
<feature type="domain" description="Nucleoside phosphorylase" evidence="6">
    <location>
        <begin position="27"/>
        <end position="239"/>
    </location>
</feature>
<dbReference type="CDD" id="cd09006">
    <property type="entry name" value="PNP_EcPNPI-like"/>
    <property type="match status" value="1"/>
</dbReference>
<dbReference type="EC" id="2.4.2.3" evidence="1"/>
<protein>
    <recommendedName>
        <fullName evidence="2">Uridine phosphorylase</fullName>
        <ecNumber evidence="1">2.4.2.3</ecNumber>
    </recommendedName>
</protein>
<gene>
    <name evidence="7" type="ORF">SAMN02745158_01091</name>
</gene>
<dbReference type="Pfam" id="PF01048">
    <property type="entry name" value="PNP_UDP_1"/>
    <property type="match status" value="1"/>
</dbReference>
<dbReference type="NCBIfam" id="NF004489">
    <property type="entry name" value="PRK05819.1"/>
    <property type="match status" value="1"/>
</dbReference>
<reference evidence="7 8" key="1">
    <citation type="submission" date="2016-11" db="EMBL/GenBank/DDBJ databases">
        <authorList>
            <person name="Jaros S."/>
            <person name="Januszkiewicz K."/>
            <person name="Wedrychowicz H."/>
        </authorList>
    </citation>
    <scope>NUCLEOTIDE SEQUENCE [LARGE SCALE GENOMIC DNA]</scope>
    <source>
        <strain evidence="7 8">DSM 17459</strain>
    </source>
</reference>
<evidence type="ECO:0000256" key="4">
    <source>
        <dbReference type="ARBA" id="ARBA00022679"/>
    </source>
</evidence>
<evidence type="ECO:0000256" key="5">
    <source>
        <dbReference type="ARBA" id="ARBA00048447"/>
    </source>
</evidence>
<organism evidence="7 8">
    <name type="scientific">Lactonifactor longoviformis DSM 17459</name>
    <dbReference type="NCBI Taxonomy" id="1122155"/>
    <lineage>
        <taxon>Bacteria</taxon>
        <taxon>Bacillati</taxon>
        <taxon>Bacillota</taxon>
        <taxon>Clostridia</taxon>
        <taxon>Eubacteriales</taxon>
        <taxon>Clostridiaceae</taxon>
        <taxon>Lactonifactor</taxon>
    </lineage>
</organism>
<dbReference type="GO" id="GO:0004850">
    <property type="term" value="F:uridine phosphorylase activity"/>
    <property type="evidence" value="ECO:0007669"/>
    <property type="project" value="UniProtKB-EC"/>
</dbReference>
<dbReference type="InterPro" id="IPR035994">
    <property type="entry name" value="Nucleoside_phosphorylase_sf"/>
</dbReference>
<dbReference type="InterPro" id="IPR000845">
    <property type="entry name" value="Nucleoside_phosphorylase_d"/>
</dbReference>
<dbReference type="RefSeq" id="WP_242946724.1">
    <property type="nucleotide sequence ID" value="NZ_FQVI01000003.1"/>
</dbReference>
<dbReference type="SUPFAM" id="SSF53167">
    <property type="entry name" value="Purine and uridine phosphorylases"/>
    <property type="match status" value="1"/>
</dbReference>
<name>A0A1M4V2E6_9CLOT</name>
<dbReference type="PANTHER" id="PTHR43691">
    <property type="entry name" value="URIDINE PHOSPHORYLASE"/>
    <property type="match status" value="1"/>
</dbReference>
<dbReference type="Gene3D" id="3.40.50.1580">
    <property type="entry name" value="Nucleoside phosphorylase domain"/>
    <property type="match status" value="1"/>
</dbReference>
<evidence type="ECO:0000256" key="3">
    <source>
        <dbReference type="ARBA" id="ARBA00022676"/>
    </source>
</evidence>
<dbReference type="STRING" id="1122155.SAMN02745158_01091"/>
<dbReference type="GO" id="GO:0005829">
    <property type="term" value="C:cytosol"/>
    <property type="evidence" value="ECO:0007669"/>
    <property type="project" value="TreeGrafter"/>
</dbReference>